<evidence type="ECO:0000256" key="6">
    <source>
        <dbReference type="SAM" id="Phobius"/>
    </source>
</evidence>
<dbReference type="InterPro" id="IPR018385">
    <property type="entry name" value="C4_dicarb_anaerob_car-like"/>
</dbReference>
<feature type="transmembrane region" description="Helical" evidence="6">
    <location>
        <begin position="218"/>
        <end position="240"/>
    </location>
</feature>
<feature type="transmembrane region" description="Helical" evidence="6">
    <location>
        <begin position="276"/>
        <end position="295"/>
    </location>
</feature>
<keyword evidence="4 6" id="KW-1133">Transmembrane helix</keyword>
<feature type="transmembrane region" description="Helical" evidence="6">
    <location>
        <begin position="383"/>
        <end position="403"/>
    </location>
</feature>
<name>A0A9X4EZ30_9VIBR</name>
<gene>
    <name evidence="7" type="ORF">L9W94_18880</name>
</gene>
<evidence type="ECO:0000256" key="3">
    <source>
        <dbReference type="ARBA" id="ARBA00022692"/>
    </source>
</evidence>
<accession>A0A9X4EZ30</accession>
<evidence type="ECO:0000256" key="4">
    <source>
        <dbReference type="ARBA" id="ARBA00022989"/>
    </source>
</evidence>
<comment type="caution">
    <text evidence="7">The sequence shown here is derived from an EMBL/GenBank/DDBJ whole genome shotgun (WGS) entry which is preliminary data.</text>
</comment>
<proteinExistence type="predicted"/>
<keyword evidence="3 6" id="KW-0812">Transmembrane</keyword>
<evidence type="ECO:0000256" key="2">
    <source>
        <dbReference type="ARBA" id="ARBA00022475"/>
    </source>
</evidence>
<dbReference type="PANTHER" id="PTHR43652:SF6">
    <property type="entry name" value="ARGININE REPRESSOR"/>
    <property type="match status" value="1"/>
</dbReference>
<dbReference type="GO" id="GO:0005886">
    <property type="term" value="C:plasma membrane"/>
    <property type="evidence" value="ECO:0007669"/>
    <property type="project" value="UniProtKB-SubCell"/>
</dbReference>
<feature type="transmembrane region" description="Helical" evidence="6">
    <location>
        <begin position="16"/>
        <end position="37"/>
    </location>
</feature>
<feature type="transmembrane region" description="Helical" evidence="6">
    <location>
        <begin position="98"/>
        <end position="116"/>
    </location>
</feature>
<feature type="transmembrane region" description="Helical" evidence="6">
    <location>
        <begin position="346"/>
        <end position="363"/>
    </location>
</feature>
<evidence type="ECO:0000313" key="8">
    <source>
        <dbReference type="Proteomes" id="UP001140979"/>
    </source>
</evidence>
<dbReference type="InterPro" id="IPR051679">
    <property type="entry name" value="DASS-Related_Transporters"/>
</dbReference>
<evidence type="ECO:0000256" key="5">
    <source>
        <dbReference type="ARBA" id="ARBA00023136"/>
    </source>
</evidence>
<comment type="subcellular location">
    <subcellularLocation>
        <location evidence="1">Cell membrane</location>
        <topology evidence="1">Multi-pass membrane protein</topology>
    </subcellularLocation>
</comment>
<dbReference type="Pfam" id="PF03606">
    <property type="entry name" value="DcuC"/>
    <property type="match status" value="1"/>
</dbReference>
<dbReference type="AlphaFoldDB" id="A0A9X4EZ30"/>
<organism evidence="7 8">
    <name type="scientific">Vibrio aestuarianus</name>
    <dbReference type="NCBI Taxonomy" id="28171"/>
    <lineage>
        <taxon>Bacteria</taxon>
        <taxon>Pseudomonadati</taxon>
        <taxon>Pseudomonadota</taxon>
        <taxon>Gammaproteobacteria</taxon>
        <taxon>Vibrionales</taxon>
        <taxon>Vibrionaceae</taxon>
        <taxon>Vibrio</taxon>
    </lineage>
</organism>
<feature type="transmembrane region" description="Helical" evidence="6">
    <location>
        <begin position="307"/>
        <end position="326"/>
    </location>
</feature>
<dbReference type="PANTHER" id="PTHR43652">
    <property type="entry name" value="BASIC AMINO ACID ANTIPORTER YFCC-RELATED"/>
    <property type="match status" value="1"/>
</dbReference>
<dbReference type="EMBL" id="JAKNBA010000066">
    <property type="protein sequence ID" value="MDE1244161.1"/>
    <property type="molecule type" value="Genomic_DNA"/>
</dbReference>
<evidence type="ECO:0000256" key="1">
    <source>
        <dbReference type="ARBA" id="ARBA00004651"/>
    </source>
</evidence>
<feature type="transmembrane region" description="Helical" evidence="6">
    <location>
        <begin position="469"/>
        <end position="489"/>
    </location>
</feature>
<protein>
    <submittedName>
        <fullName evidence="7">YfcC family protein</fullName>
    </submittedName>
</protein>
<keyword evidence="5 6" id="KW-0472">Membrane</keyword>
<dbReference type="RefSeq" id="WP_274683949.1">
    <property type="nucleotide sequence ID" value="NZ_JAKNBA010000066.1"/>
</dbReference>
<feature type="transmembrane region" description="Helical" evidence="6">
    <location>
        <begin position="184"/>
        <end position="206"/>
    </location>
</feature>
<keyword evidence="2" id="KW-1003">Cell membrane</keyword>
<dbReference type="Proteomes" id="UP001140979">
    <property type="component" value="Unassembled WGS sequence"/>
</dbReference>
<sequence>METKIMDSVPKKTFKMLTVYTILFAIIAMIAALTWVVPAGKYDYKTADTQQLITAQEASSYSGGERLLPIPGTYTELESSPQGVIDVLMAPIKGFHKAADVALFVLVIGGFLAITMKTGAMDAGVSAVVNKFEGREQLLIPILMFLFAIGGSTYGMAEETVAFWALILPVMAAAGYDRMVTAGVILLGSGIGVLASTVNPFATGIASRFTGLQIGDGIILRLIMLAIFFVVSVVFVMRYAARSKADPEKSALNGVEFEDDLTNEVKALEFTPARKMTMAVFFGTFMVMVYGVVPWEDMGINAMPTLWWWFDELSTLFFSAAILVALINRMPESDFIKTFLEGARDLIGVALVVAVARGIYVVMGDGAIIDTILHWAEGLVSGLPSGVFVVVTYYVHIVLSFFIPSTSGLATVSMPLMGPLADFSNVGRDLVITAYQSATGWINMFSPTSSHLIAGLALARIPYGRFFKWVMPFIGTVFVITSIILFIFGSMS</sequence>
<reference evidence="7" key="1">
    <citation type="submission" date="2022-02" db="EMBL/GenBank/DDBJ databases">
        <title>Emergence and expansion in Europe of a Vibrio aestuarianus clonal complex pathogenic for oysters.</title>
        <authorList>
            <person name="Mesnil A."/>
            <person name="Travers M.-A."/>
        </authorList>
    </citation>
    <scope>NUCLEOTIDE SEQUENCE</scope>
    <source>
        <strain evidence="7">19_064_11T1</strain>
    </source>
</reference>
<evidence type="ECO:0000313" key="7">
    <source>
        <dbReference type="EMBL" id="MDE1244161.1"/>
    </source>
</evidence>